<organism evidence="22 23">
    <name type="scientific">OM182 bacterium MED-G28</name>
    <dbReference type="NCBI Taxonomy" id="1986256"/>
    <lineage>
        <taxon>Bacteria</taxon>
        <taxon>Pseudomonadati</taxon>
        <taxon>Pseudomonadota</taxon>
        <taxon>Gammaproteobacteria</taxon>
        <taxon>OMG group</taxon>
        <taxon>OM182 clade</taxon>
    </lineage>
</organism>
<evidence type="ECO:0000256" key="17">
    <source>
        <dbReference type="ARBA" id="ARBA00023316"/>
    </source>
</evidence>
<dbReference type="InterPro" id="IPR016166">
    <property type="entry name" value="FAD-bd_PCMH"/>
</dbReference>
<dbReference type="GO" id="GO:0005829">
    <property type="term" value="C:cytosol"/>
    <property type="evidence" value="ECO:0007669"/>
    <property type="project" value="TreeGrafter"/>
</dbReference>
<dbReference type="InterPro" id="IPR006094">
    <property type="entry name" value="Oxid_FAD_bind_N"/>
</dbReference>
<keyword evidence="8 20" id="KW-0963">Cytoplasm</keyword>
<comment type="catalytic activity">
    <reaction evidence="19 20">
        <text>UDP-N-acetyl-alpha-D-muramate + NADP(+) = UDP-N-acetyl-3-O-(1-carboxyvinyl)-alpha-D-glucosamine + NADPH + H(+)</text>
        <dbReference type="Rhea" id="RHEA:12248"/>
        <dbReference type="ChEBI" id="CHEBI:15378"/>
        <dbReference type="ChEBI" id="CHEBI:57783"/>
        <dbReference type="ChEBI" id="CHEBI:58349"/>
        <dbReference type="ChEBI" id="CHEBI:68483"/>
        <dbReference type="ChEBI" id="CHEBI:70757"/>
        <dbReference type="EC" id="1.3.1.98"/>
    </reaction>
</comment>
<evidence type="ECO:0000256" key="3">
    <source>
        <dbReference type="ARBA" id="ARBA00004496"/>
    </source>
</evidence>
<dbReference type="GO" id="GO:0071949">
    <property type="term" value="F:FAD binding"/>
    <property type="evidence" value="ECO:0007669"/>
    <property type="project" value="InterPro"/>
</dbReference>
<evidence type="ECO:0000256" key="7">
    <source>
        <dbReference type="ARBA" id="ARBA00015188"/>
    </source>
</evidence>
<dbReference type="GO" id="GO:0071555">
    <property type="term" value="P:cell wall organization"/>
    <property type="evidence" value="ECO:0007669"/>
    <property type="project" value="UniProtKB-KW"/>
</dbReference>
<evidence type="ECO:0000256" key="6">
    <source>
        <dbReference type="ARBA" id="ARBA00012518"/>
    </source>
</evidence>
<dbReference type="NCBIfam" id="TIGR00179">
    <property type="entry name" value="murB"/>
    <property type="match status" value="1"/>
</dbReference>
<keyword evidence="13 20" id="KW-0133">Cell shape</keyword>
<keyword evidence="10 20" id="KW-0285">Flavoprotein</keyword>
<evidence type="ECO:0000256" key="12">
    <source>
        <dbReference type="ARBA" id="ARBA00022857"/>
    </source>
</evidence>
<dbReference type="PROSITE" id="PS51387">
    <property type="entry name" value="FAD_PCMH"/>
    <property type="match status" value="1"/>
</dbReference>
<dbReference type="Gene3D" id="3.90.78.10">
    <property type="entry name" value="UDP-N-acetylenolpyruvoylglucosamine reductase, C-terminal domain"/>
    <property type="match status" value="1"/>
</dbReference>
<keyword evidence="16 20" id="KW-0131">Cell cycle</keyword>
<comment type="cofactor">
    <cofactor evidence="1 20">
        <name>FAD</name>
        <dbReference type="ChEBI" id="CHEBI:57692"/>
    </cofactor>
</comment>
<evidence type="ECO:0000256" key="14">
    <source>
        <dbReference type="ARBA" id="ARBA00022984"/>
    </source>
</evidence>
<evidence type="ECO:0000256" key="19">
    <source>
        <dbReference type="ARBA" id="ARBA00048914"/>
    </source>
</evidence>
<dbReference type="EMBL" id="NTJZ01000001">
    <property type="protein sequence ID" value="PDH35272.1"/>
    <property type="molecule type" value="Genomic_DNA"/>
</dbReference>
<comment type="caution">
    <text evidence="22">The sequence shown here is derived from an EMBL/GenBank/DDBJ whole genome shotgun (WGS) entry which is preliminary data.</text>
</comment>
<comment type="subcellular location">
    <subcellularLocation>
        <location evidence="3 20">Cytoplasm</location>
    </subcellularLocation>
</comment>
<evidence type="ECO:0000256" key="5">
    <source>
        <dbReference type="ARBA" id="ARBA00010485"/>
    </source>
</evidence>
<evidence type="ECO:0000256" key="1">
    <source>
        <dbReference type="ARBA" id="ARBA00001974"/>
    </source>
</evidence>
<evidence type="ECO:0000256" key="13">
    <source>
        <dbReference type="ARBA" id="ARBA00022960"/>
    </source>
</evidence>
<keyword evidence="17 20" id="KW-0961">Cell wall biogenesis/degradation</keyword>
<comment type="similarity">
    <text evidence="5 20">Belongs to the MurB family.</text>
</comment>
<keyword evidence="12 20" id="KW-0521">NADP</keyword>
<dbReference type="AlphaFoldDB" id="A0A2A5WFS1"/>
<comment type="function">
    <text evidence="2 20">Cell wall formation.</text>
</comment>
<keyword evidence="15 20" id="KW-0560">Oxidoreductase</keyword>
<dbReference type="InterPro" id="IPR016169">
    <property type="entry name" value="FAD-bd_PCMH_sub2"/>
</dbReference>
<dbReference type="Pfam" id="PF01565">
    <property type="entry name" value="FAD_binding_4"/>
    <property type="match status" value="1"/>
</dbReference>
<accession>A0A2A5WFS1</accession>
<keyword evidence="14 20" id="KW-0573">Peptidoglycan synthesis</keyword>
<evidence type="ECO:0000256" key="2">
    <source>
        <dbReference type="ARBA" id="ARBA00003921"/>
    </source>
</evidence>
<evidence type="ECO:0000256" key="16">
    <source>
        <dbReference type="ARBA" id="ARBA00023306"/>
    </source>
</evidence>
<keyword evidence="11 20" id="KW-0274">FAD</keyword>
<proteinExistence type="inferred from homology"/>
<dbReference type="SUPFAM" id="SSF56176">
    <property type="entry name" value="FAD-binding/transporter-associated domain-like"/>
    <property type="match status" value="1"/>
</dbReference>
<name>A0A2A5WFS1_9GAMM</name>
<dbReference type="InterPro" id="IPR016167">
    <property type="entry name" value="FAD-bd_PCMH_sub1"/>
</dbReference>
<evidence type="ECO:0000256" key="10">
    <source>
        <dbReference type="ARBA" id="ARBA00022630"/>
    </source>
</evidence>
<gene>
    <name evidence="20" type="primary">murB</name>
    <name evidence="22" type="ORF">CNF02_00700</name>
</gene>
<dbReference type="GO" id="GO:0051301">
    <property type="term" value="P:cell division"/>
    <property type="evidence" value="ECO:0007669"/>
    <property type="project" value="UniProtKB-KW"/>
</dbReference>
<dbReference type="GO" id="GO:0009252">
    <property type="term" value="P:peptidoglycan biosynthetic process"/>
    <property type="evidence" value="ECO:0007669"/>
    <property type="project" value="UniProtKB-UniRule"/>
</dbReference>
<protein>
    <recommendedName>
        <fullName evidence="7 20">UDP-N-acetylenolpyruvoylglucosamine reductase</fullName>
        <ecNumber evidence="6 20">1.3.1.98</ecNumber>
    </recommendedName>
    <alternativeName>
        <fullName evidence="18 20">UDP-N-acetylmuramate dehydrogenase</fullName>
    </alternativeName>
</protein>
<dbReference type="Gene3D" id="3.30.43.10">
    <property type="entry name" value="Uridine Diphospho-n-acetylenolpyruvylglucosamine Reductase, domain 2"/>
    <property type="match status" value="1"/>
</dbReference>
<keyword evidence="9 20" id="KW-0132">Cell division</keyword>
<dbReference type="InterPro" id="IPR011601">
    <property type="entry name" value="MurB_C"/>
</dbReference>
<evidence type="ECO:0000256" key="18">
    <source>
        <dbReference type="ARBA" id="ARBA00031026"/>
    </source>
</evidence>
<evidence type="ECO:0000256" key="8">
    <source>
        <dbReference type="ARBA" id="ARBA00022490"/>
    </source>
</evidence>
<dbReference type="InterPro" id="IPR003170">
    <property type="entry name" value="MurB"/>
</dbReference>
<feature type="domain" description="FAD-binding PCMH-type" evidence="21">
    <location>
        <begin position="15"/>
        <end position="189"/>
    </location>
</feature>
<dbReference type="GO" id="GO:0008762">
    <property type="term" value="F:UDP-N-acetylmuramate dehydrogenase activity"/>
    <property type="evidence" value="ECO:0007669"/>
    <property type="project" value="UniProtKB-UniRule"/>
</dbReference>
<feature type="active site" evidence="20">
    <location>
        <position position="165"/>
    </location>
</feature>
<reference evidence="22 23" key="1">
    <citation type="submission" date="2017-08" db="EMBL/GenBank/DDBJ databases">
        <title>Fine stratification of microbial communities through a metagenomic profile of the photic zone.</title>
        <authorList>
            <person name="Haro-Moreno J.M."/>
            <person name="Lopez-Perez M."/>
            <person name="De La Torre J."/>
            <person name="Picazo A."/>
            <person name="Camacho A."/>
            <person name="Rodriguez-Valera F."/>
        </authorList>
    </citation>
    <scope>NUCLEOTIDE SEQUENCE [LARGE SCALE GENOMIC DNA]</scope>
    <source>
        <strain evidence="22">MED-G28</strain>
    </source>
</reference>
<evidence type="ECO:0000259" key="21">
    <source>
        <dbReference type="PROSITE" id="PS51387"/>
    </source>
</evidence>
<dbReference type="PANTHER" id="PTHR21071:SF4">
    <property type="entry name" value="UDP-N-ACETYLENOLPYRUVOYLGLUCOSAMINE REDUCTASE"/>
    <property type="match status" value="1"/>
</dbReference>
<feature type="active site" description="Proton donor" evidence="20">
    <location>
        <position position="236"/>
    </location>
</feature>
<evidence type="ECO:0000256" key="15">
    <source>
        <dbReference type="ARBA" id="ARBA00023002"/>
    </source>
</evidence>
<evidence type="ECO:0000256" key="11">
    <source>
        <dbReference type="ARBA" id="ARBA00022827"/>
    </source>
</evidence>
<dbReference type="HAMAP" id="MF_00037">
    <property type="entry name" value="MurB"/>
    <property type="match status" value="1"/>
</dbReference>
<evidence type="ECO:0000256" key="9">
    <source>
        <dbReference type="ARBA" id="ARBA00022618"/>
    </source>
</evidence>
<dbReference type="GO" id="GO:0008360">
    <property type="term" value="P:regulation of cell shape"/>
    <property type="evidence" value="ECO:0007669"/>
    <property type="project" value="UniProtKB-KW"/>
</dbReference>
<dbReference type="PANTHER" id="PTHR21071">
    <property type="entry name" value="UDP-N-ACETYLENOLPYRUVOYLGLUCOSAMINE REDUCTASE"/>
    <property type="match status" value="1"/>
</dbReference>
<dbReference type="EC" id="1.3.1.98" evidence="6 20"/>
<dbReference type="SUPFAM" id="SSF56194">
    <property type="entry name" value="Uridine diphospho-N-Acetylenolpyruvylglucosamine reductase, MurB, C-terminal domain"/>
    <property type="match status" value="1"/>
</dbReference>
<sequence>MKIQRTIDLQQFNSFGVPAIATFFAAVENQTDLEVALRFAETESLSIQVLGGGSNTLFVQDFPGLLLHVANKGVDWGDRSKGGATSIRIAAGENWHELVGSCLQKGLYGLENLALIPGTAGAAPIQNIGAYGVELADFFLDATVYDRETGKWRVMGKQDCKFAYRDSLFKGDGFGRYIIFDLRLKLETQWVPNLSYQGLEEALASSKPTPEEVFETVCQIRRSKLPDPSEIGNAGSFFKNPIISIERFKALEKQLPGLPNYALEQEGLTKIPAAWLLEELGWKGRTRGAAAVYNKHALVIINSGDANGEDILLLAQEMSSSVLEAYGIALEPEVRIL</sequence>
<evidence type="ECO:0000313" key="23">
    <source>
        <dbReference type="Proteomes" id="UP000219329"/>
    </source>
</evidence>
<feature type="active site" evidence="20">
    <location>
        <position position="333"/>
    </location>
</feature>
<dbReference type="InterPro" id="IPR036635">
    <property type="entry name" value="MurB_C_sf"/>
</dbReference>
<evidence type="ECO:0000256" key="4">
    <source>
        <dbReference type="ARBA" id="ARBA00004752"/>
    </source>
</evidence>
<dbReference type="Pfam" id="PF02873">
    <property type="entry name" value="MurB_C"/>
    <property type="match status" value="1"/>
</dbReference>
<dbReference type="UniPathway" id="UPA00219"/>
<dbReference type="InterPro" id="IPR036318">
    <property type="entry name" value="FAD-bd_PCMH-like_sf"/>
</dbReference>
<dbReference type="Gene3D" id="3.30.465.10">
    <property type="match status" value="1"/>
</dbReference>
<dbReference type="NCBIfam" id="NF000755">
    <property type="entry name" value="PRK00046.1"/>
    <property type="match status" value="1"/>
</dbReference>
<evidence type="ECO:0000256" key="20">
    <source>
        <dbReference type="HAMAP-Rule" id="MF_00037"/>
    </source>
</evidence>
<dbReference type="Proteomes" id="UP000219329">
    <property type="component" value="Unassembled WGS sequence"/>
</dbReference>
<comment type="pathway">
    <text evidence="4 20">Cell wall biogenesis; peptidoglycan biosynthesis.</text>
</comment>
<evidence type="ECO:0000313" key="22">
    <source>
        <dbReference type="EMBL" id="PDH35272.1"/>
    </source>
</evidence>